<dbReference type="RefSeq" id="WP_264227717.1">
    <property type="nucleotide sequence ID" value="NZ_CP107716.1"/>
</dbReference>
<sequence>MVTDPALRMFTKLARNNALANYRLAQAVIALDQSQFEARRVSFFPSLKATLNHILIIDWFYIDALAGGTLGPKAWENEEPFDTASALYAAQRQSDEKLVALCDALQIADLGRPITIHRQSRIQTERCDDVLCHLFAHQTHHRGQAHAMLAGTPLAPPQLDEFIVSDDAKSRTGELAAFGWTEADLGFGDE</sequence>
<evidence type="ECO:0000313" key="4">
    <source>
        <dbReference type="Proteomes" id="UP001163882"/>
    </source>
</evidence>
<dbReference type="InterPro" id="IPR034660">
    <property type="entry name" value="DinB/YfiT-like"/>
</dbReference>
<keyword evidence="2" id="KW-0479">Metal-binding</keyword>
<accession>A0ABY6IU87</accession>
<dbReference type="SUPFAM" id="SSF109854">
    <property type="entry name" value="DinB/YfiT-like putative metalloenzymes"/>
    <property type="match status" value="1"/>
</dbReference>
<reference evidence="3" key="1">
    <citation type="submission" date="2022-10" db="EMBL/GenBank/DDBJ databases">
        <title>YIM 151497 complete genome.</title>
        <authorList>
            <person name="Chen X."/>
        </authorList>
    </citation>
    <scope>NUCLEOTIDE SEQUENCE</scope>
    <source>
        <strain evidence="3">YIM 151497</strain>
    </source>
</reference>
<dbReference type="PANTHER" id="PTHR37302">
    <property type="entry name" value="SLR1116 PROTEIN"/>
    <property type="match status" value="1"/>
</dbReference>
<dbReference type="Gene3D" id="1.20.120.450">
    <property type="entry name" value="dinb family like domain"/>
    <property type="match status" value="1"/>
</dbReference>
<dbReference type="Proteomes" id="UP001163882">
    <property type="component" value="Chromosome"/>
</dbReference>
<name>A0ABY6IU87_9HYPH</name>
<dbReference type="PANTHER" id="PTHR37302:SF3">
    <property type="entry name" value="DAMAGE-INDUCIBLE PROTEIN DINB"/>
    <property type="match status" value="1"/>
</dbReference>
<keyword evidence="4" id="KW-1185">Reference proteome</keyword>
<dbReference type="EMBL" id="CP107716">
    <property type="protein sequence ID" value="UYQ74173.1"/>
    <property type="molecule type" value="Genomic_DNA"/>
</dbReference>
<evidence type="ECO:0000256" key="2">
    <source>
        <dbReference type="ARBA" id="ARBA00022723"/>
    </source>
</evidence>
<gene>
    <name evidence="3" type="ORF">OF122_00215</name>
</gene>
<evidence type="ECO:0000313" key="3">
    <source>
        <dbReference type="EMBL" id="UYQ74173.1"/>
    </source>
</evidence>
<comment type="similarity">
    <text evidence="1">Belongs to the DinB family.</text>
</comment>
<evidence type="ECO:0000256" key="1">
    <source>
        <dbReference type="ARBA" id="ARBA00008635"/>
    </source>
</evidence>
<protein>
    <submittedName>
        <fullName evidence="3">DinB family protein</fullName>
    </submittedName>
</protein>
<dbReference type="InterPro" id="IPR007837">
    <property type="entry name" value="DinB"/>
</dbReference>
<organism evidence="3 4">
    <name type="scientific">Pelagibacterium flavum</name>
    <dbReference type="NCBI Taxonomy" id="2984530"/>
    <lineage>
        <taxon>Bacteria</taxon>
        <taxon>Pseudomonadati</taxon>
        <taxon>Pseudomonadota</taxon>
        <taxon>Alphaproteobacteria</taxon>
        <taxon>Hyphomicrobiales</taxon>
        <taxon>Devosiaceae</taxon>
        <taxon>Pelagibacterium</taxon>
    </lineage>
</organism>
<proteinExistence type="inferred from homology"/>
<dbReference type="Pfam" id="PF05163">
    <property type="entry name" value="DinB"/>
    <property type="match status" value="1"/>
</dbReference>